<dbReference type="EMBL" id="BMAO01015145">
    <property type="protein sequence ID" value="GFQ99688.1"/>
    <property type="molecule type" value="Genomic_DNA"/>
</dbReference>
<dbReference type="Proteomes" id="UP000887116">
    <property type="component" value="Unassembled WGS sequence"/>
</dbReference>
<protein>
    <submittedName>
        <fullName evidence="1">Uncharacterized protein</fullName>
    </submittedName>
</protein>
<evidence type="ECO:0000313" key="1">
    <source>
        <dbReference type="EMBL" id="GFQ99688.1"/>
    </source>
</evidence>
<dbReference type="AlphaFoldDB" id="A0A8X6HB32"/>
<sequence length="112" mass="12784">MRHEKGAELCGYGLELVAGVSWGRRAKCSLNLWALVLLQSATSVSFASRVIALFRVASKVHFELRLEDTRDVLRSEMRHPLSKVFVWDKDVQPTSPNLRMTNAYQESAHRQK</sequence>
<gene>
    <name evidence="1" type="ORF">TNCT_602021</name>
</gene>
<keyword evidence="2" id="KW-1185">Reference proteome</keyword>
<organism evidence="1 2">
    <name type="scientific">Trichonephila clavata</name>
    <name type="common">Joro spider</name>
    <name type="synonym">Nephila clavata</name>
    <dbReference type="NCBI Taxonomy" id="2740835"/>
    <lineage>
        <taxon>Eukaryota</taxon>
        <taxon>Metazoa</taxon>
        <taxon>Ecdysozoa</taxon>
        <taxon>Arthropoda</taxon>
        <taxon>Chelicerata</taxon>
        <taxon>Arachnida</taxon>
        <taxon>Araneae</taxon>
        <taxon>Araneomorphae</taxon>
        <taxon>Entelegynae</taxon>
        <taxon>Araneoidea</taxon>
        <taxon>Nephilidae</taxon>
        <taxon>Trichonephila</taxon>
    </lineage>
</organism>
<accession>A0A8X6HB32</accession>
<name>A0A8X6HB32_TRICU</name>
<reference evidence="1" key="1">
    <citation type="submission" date="2020-07" db="EMBL/GenBank/DDBJ databases">
        <title>Multicomponent nature underlies the extraordinary mechanical properties of spider dragline silk.</title>
        <authorList>
            <person name="Kono N."/>
            <person name="Nakamura H."/>
            <person name="Mori M."/>
            <person name="Yoshida Y."/>
            <person name="Ohtoshi R."/>
            <person name="Malay A.D."/>
            <person name="Moran D.A.P."/>
            <person name="Tomita M."/>
            <person name="Numata K."/>
            <person name="Arakawa K."/>
        </authorList>
    </citation>
    <scope>NUCLEOTIDE SEQUENCE</scope>
</reference>
<comment type="caution">
    <text evidence="1">The sequence shown here is derived from an EMBL/GenBank/DDBJ whole genome shotgun (WGS) entry which is preliminary data.</text>
</comment>
<proteinExistence type="predicted"/>
<evidence type="ECO:0000313" key="2">
    <source>
        <dbReference type="Proteomes" id="UP000887116"/>
    </source>
</evidence>